<reference evidence="1" key="2">
    <citation type="journal article" date="2015" name="Fish Shellfish Immunol.">
        <title>Early steps in the European eel (Anguilla anguilla)-Vibrio vulnificus interaction in the gills: Role of the RtxA13 toxin.</title>
        <authorList>
            <person name="Callol A."/>
            <person name="Pajuelo D."/>
            <person name="Ebbesson L."/>
            <person name="Teles M."/>
            <person name="MacKenzie S."/>
            <person name="Amaro C."/>
        </authorList>
    </citation>
    <scope>NUCLEOTIDE SEQUENCE</scope>
</reference>
<organism evidence="1">
    <name type="scientific">Anguilla anguilla</name>
    <name type="common">European freshwater eel</name>
    <name type="synonym">Muraena anguilla</name>
    <dbReference type="NCBI Taxonomy" id="7936"/>
    <lineage>
        <taxon>Eukaryota</taxon>
        <taxon>Metazoa</taxon>
        <taxon>Chordata</taxon>
        <taxon>Craniata</taxon>
        <taxon>Vertebrata</taxon>
        <taxon>Euteleostomi</taxon>
        <taxon>Actinopterygii</taxon>
        <taxon>Neopterygii</taxon>
        <taxon>Teleostei</taxon>
        <taxon>Anguilliformes</taxon>
        <taxon>Anguillidae</taxon>
        <taxon>Anguilla</taxon>
    </lineage>
</organism>
<sequence length="15" mass="1950">MRWVKALARWYKITQ</sequence>
<protein>
    <submittedName>
        <fullName evidence="1">Uncharacterized protein</fullName>
    </submittedName>
</protein>
<proteinExistence type="predicted"/>
<reference evidence="1" key="1">
    <citation type="submission" date="2014-11" db="EMBL/GenBank/DDBJ databases">
        <authorList>
            <person name="Amaro Gonzalez C."/>
        </authorList>
    </citation>
    <scope>NUCLEOTIDE SEQUENCE</scope>
</reference>
<accession>A0A0E9URV2</accession>
<evidence type="ECO:0000313" key="1">
    <source>
        <dbReference type="EMBL" id="JAH68471.1"/>
    </source>
</evidence>
<dbReference type="EMBL" id="GBXM01040106">
    <property type="protein sequence ID" value="JAH68471.1"/>
    <property type="molecule type" value="Transcribed_RNA"/>
</dbReference>
<name>A0A0E9URV2_ANGAN</name>